<organism evidence="2 3">
    <name type="scientific">Umbra pygmaea</name>
    <name type="common">Eastern mudminnow</name>
    <dbReference type="NCBI Taxonomy" id="75934"/>
    <lineage>
        <taxon>Eukaryota</taxon>
        <taxon>Metazoa</taxon>
        <taxon>Chordata</taxon>
        <taxon>Craniata</taxon>
        <taxon>Vertebrata</taxon>
        <taxon>Euteleostomi</taxon>
        <taxon>Actinopterygii</taxon>
        <taxon>Neopterygii</taxon>
        <taxon>Teleostei</taxon>
        <taxon>Protacanthopterygii</taxon>
        <taxon>Esociformes</taxon>
        <taxon>Umbridae</taxon>
        <taxon>Umbra</taxon>
    </lineage>
</organism>
<feature type="signal peptide" evidence="1">
    <location>
        <begin position="1"/>
        <end position="22"/>
    </location>
</feature>
<comment type="caution">
    <text evidence="2">The sequence shown here is derived from an EMBL/GenBank/DDBJ whole genome shotgun (WGS) entry which is preliminary data.</text>
</comment>
<feature type="chain" id="PRO_5044802805" description="C2H2-type domain-containing protein" evidence="1">
    <location>
        <begin position="23"/>
        <end position="261"/>
    </location>
</feature>
<protein>
    <recommendedName>
        <fullName evidence="4">C2H2-type domain-containing protein</fullName>
    </recommendedName>
</protein>
<evidence type="ECO:0000313" key="3">
    <source>
        <dbReference type="Proteomes" id="UP001557470"/>
    </source>
</evidence>
<dbReference type="Proteomes" id="UP001557470">
    <property type="component" value="Unassembled WGS sequence"/>
</dbReference>
<keyword evidence="1" id="KW-0732">Signal</keyword>
<dbReference type="AlphaFoldDB" id="A0ABD0X750"/>
<evidence type="ECO:0008006" key="4">
    <source>
        <dbReference type="Google" id="ProtNLM"/>
    </source>
</evidence>
<reference evidence="2 3" key="1">
    <citation type="submission" date="2024-06" db="EMBL/GenBank/DDBJ databases">
        <authorList>
            <person name="Pan Q."/>
            <person name="Wen M."/>
            <person name="Jouanno E."/>
            <person name="Zahm M."/>
            <person name="Klopp C."/>
            <person name="Cabau C."/>
            <person name="Louis A."/>
            <person name="Berthelot C."/>
            <person name="Parey E."/>
            <person name="Roest Crollius H."/>
            <person name="Montfort J."/>
            <person name="Robinson-Rechavi M."/>
            <person name="Bouchez O."/>
            <person name="Lampietro C."/>
            <person name="Lopez Roques C."/>
            <person name="Donnadieu C."/>
            <person name="Postlethwait J."/>
            <person name="Bobe J."/>
            <person name="Verreycken H."/>
            <person name="Guiguen Y."/>
        </authorList>
    </citation>
    <scope>NUCLEOTIDE SEQUENCE [LARGE SCALE GENOMIC DNA]</scope>
    <source>
        <strain evidence="2">Up_M1</strain>
        <tissue evidence="2">Testis</tissue>
    </source>
</reference>
<dbReference type="EMBL" id="JAGEUA010000005">
    <property type="protein sequence ID" value="KAL0979021.1"/>
    <property type="molecule type" value="Genomic_DNA"/>
</dbReference>
<evidence type="ECO:0000313" key="2">
    <source>
        <dbReference type="EMBL" id="KAL0979021.1"/>
    </source>
</evidence>
<accession>A0ABD0X750</accession>
<evidence type="ECO:0000256" key="1">
    <source>
        <dbReference type="SAM" id="SignalP"/>
    </source>
</evidence>
<keyword evidence="3" id="KW-1185">Reference proteome</keyword>
<gene>
    <name evidence="2" type="ORF">UPYG_G00179430</name>
</gene>
<name>A0ABD0X750_UMBPY</name>
<proteinExistence type="predicted"/>
<sequence>MACWRCLICFVFVALTLKSLLSHINTAHSHNSDFRVICGIDGCTEEYRVFNSFYYHIRRTHALYLATGHPPTGWLTAATSQPSRVGGEHFDIPIFSDCAIQTRGMQRTSSEVNTPVTPNENFQQELEDFQVQNTDRQEGASALSENLTRRAAAFAINVRERCHLSQRSANHIVSGVQQYQTALVNTLRDTMKRIFERHSDSLEQLQEEALATLDNFQDPFSMMASTYMQDSTIQKLFNPVKPEEIVMSQRICRVKKGDFVH</sequence>